<dbReference type="AlphaFoldDB" id="A0A0H5D4Y2"/>
<keyword evidence="3" id="KW-1185">Reference proteome</keyword>
<reference evidence="3" key="1">
    <citation type="submission" date="2015-05" db="EMBL/GenBank/DDBJ databases">
        <authorList>
            <person name="Rodrigo-Torres Lidia"/>
            <person name="Arahal R.David."/>
        </authorList>
    </citation>
    <scope>NUCLEOTIDE SEQUENCE [LARGE SCALE GENOMIC DNA]</scope>
    <source>
        <strain evidence="3">CECT 7321</strain>
    </source>
</reference>
<name>A0A0H5D4Y2_9RHOB</name>
<evidence type="ECO:0000256" key="1">
    <source>
        <dbReference type="ARBA" id="ARBA00010364"/>
    </source>
</evidence>
<organism evidence="2 3">
    <name type="scientific">Phaeobacter italicus</name>
    <dbReference type="NCBI Taxonomy" id="481446"/>
    <lineage>
        <taxon>Bacteria</taxon>
        <taxon>Pseudomonadati</taxon>
        <taxon>Pseudomonadota</taxon>
        <taxon>Alphaproteobacteria</taxon>
        <taxon>Rhodobacterales</taxon>
        <taxon>Roseobacteraceae</taxon>
        <taxon>Phaeobacter</taxon>
    </lineage>
</organism>
<evidence type="ECO:0000313" key="3">
    <source>
        <dbReference type="Proteomes" id="UP000043764"/>
    </source>
</evidence>
<evidence type="ECO:0000313" key="2">
    <source>
        <dbReference type="EMBL" id="CRL11763.1"/>
    </source>
</evidence>
<accession>A0A0H5D4Y2</accession>
<dbReference type="STRING" id="481446.NIT7645_03768"/>
<dbReference type="Proteomes" id="UP000043764">
    <property type="component" value="Unassembled WGS sequence"/>
</dbReference>
<dbReference type="Gene3D" id="3.30.1200.10">
    <property type="entry name" value="YggU-like"/>
    <property type="match status" value="1"/>
</dbReference>
<dbReference type="RefSeq" id="WP_050673718.1">
    <property type="nucleotide sequence ID" value="NZ_CVRL01000035.1"/>
</dbReference>
<dbReference type="SMART" id="SM01152">
    <property type="entry name" value="DUF167"/>
    <property type="match status" value="1"/>
</dbReference>
<dbReference type="Pfam" id="PF02594">
    <property type="entry name" value="DUF167"/>
    <property type="match status" value="1"/>
</dbReference>
<dbReference type="InterPro" id="IPR036591">
    <property type="entry name" value="YggU-like_sf"/>
</dbReference>
<comment type="similarity">
    <text evidence="1">Belongs to the UPF0235 family.</text>
</comment>
<sequence>MGKPKQKDLPDLSDLAEAGKDILVRVTPKAARESVQRTNGDSGELVLKITTTTAPENGKATEAVRKLLATAMRVAPRDLVLLRGATSREKLFGYRP</sequence>
<protein>
    <submittedName>
        <fullName evidence="2">Uncharacterized protein</fullName>
    </submittedName>
</protein>
<dbReference type="EMBL" id="CVRL01000035">
    <property type="protein sequence ID" value="CRL11763.1"/>
    <property type="molecule type" value="Genomic_DNA"/>
</dbReference>
<dbReference type="NCBIfam" id="TIGR00251">
    <property type="entry name" value="DUF167 family protein"/>
    <property type="match status" value="1"/>
</dbReference>
<dbReference type="SUPFAM" id="SSF69786">
    <property type="entry name" value="YggU-like"/>
    <property type="match status" value="1"/>
</dbReference>
<proteinExistence type="inferred from homology"/>
<gene>
    <name evidence="2" type="ORF">NIT7321_02633</name>
</gene>
<dbReference type="InterPro" id="IPR003746">
    <property type="entry name" value="DUF167"/>
</dbReference>